<dbReference type="AlphaFoldDB" id="A0A0G4H216"/>
<proteinExistence type="predicted"/>
<feature type="region of interest" description="Disordered" evidence="2">
    <location>
        <begin position="683"/>
        <end position="721"/>
    </location>
</feature>
<protein>
    <recommendedName>
        <fullName evidence="6">Kinesin motor domain-containing protein</fullName>
    </recommendedName>
</protein>
<dbReference type="PhylomeDB" id="A0A0G4H216"/>
<feature type="compositionally biased region" description="Polar residues" evidence="2">
    <location>
        <begin position="703"/>
        <end position="721"/>
    </location>
</feature>
<feature type="coiled-coil region" evidence="1">
    <location>
        <begin position="556"/>
        <end position="626"/>
    </location>
</feature>
<evidence type="ECO:0000256" key="3">
    <source>
        <dbReference type="SAM" id="SignalP"/>
    </source>
</evidence>
<keyword evidence="5" id="KW-1185">Reference proteome</keyword>
<dbReference type="VEuPathDB" id="CryptoDB:Vbra_19362"/>
<keyword evidence="1" id="KW-0175">Coiled coil</keyword>
<evidence type="ECO:0000256" key="1">
    <source>
        <dbReference type="SAM" id="Coils"/>
    </source>
</evidence>
<evidence type="ECO:0000256" key="2">
    <source>
        <dbReference type="SAM" id="MobiDB-lite"/>
    </source>
</evidence>
<feature type="signal peptide" evidence="3">
    <location>
        <begin position="1"/>
        <end position="16"/>
    </location>
</feature>
<sequence>MIFLFAALAAASSAAALRERTVSGDDHPVGNVITLIQNLKKSSVKARESTELTWKETAPSCQRSIVEGKRDITTYRDKKARLAALVQELTTSIDVLAADIDELVKVRDEKQAAKDNATAVRTEENAQFNANSADFNATLAALDMAIATIEASKADASLVQNLRAPNLPGNKIRSLIAQLRSHAKAYDFKSGSVIEVLQTLRDKFLEDMRTAEIAEMNAQQTYAITAQDLQNFIDDTQATIDAKGGERDEKIQALTTANTDLASVKTLLEEAENLLKTTEDTCAQQKTEHEQKLQLIDEGLETMDKAIEILMKVAGHRYKEANKARMAERGLVGGGESFIQAAKVVTCVDPSDTMQAALRKASTFLRSSGKFRSTEYTDMLKSLQTIADKPEGVCRYCDKSPFKTIKEQIQKLIFKLKADQTAEDQHKNWCDREMQENTMRNESKTAKHMELTMKLTQHQADVTSLTADMSELERQIAELTSQMAEETSLRQENKAENEASIKDAEEAQGAVQQALQVIRSYNTKVTAFNAQPSPDTSSPVLLDLAVPDAGEVLNLLMNILTEYSEMEADTRAAEQQDSRSYKTYMDEASSQKATMESDVKQKSNKVDELKASIEALQKRTKQLGKELHAVQKYLADLDHPCGEGESTYEDRKKARSDEIAALGSALTTLKEAFDSMEVAKAQTPVYTPPPPAQQPAALASHANNHTLSSQPATQRQNSTQASITAGVTNNKADDGPLLPVASLAAPETSEKKALSFLRSKRTVHAHAAVG</sequence>
<gene>
    <name evidence="4" type="ORF">Vbra_19362</name>
</gene>
<feature type="coiled-coil region" evidence="1">
    <location>
        <begin position="254"/>
        <end position="288"/>
    </location>
</feature>
<name>A0A0G4H216_VITBC</name>
<organism evidence="4 5">
    <name type="scientific">Vitrella brassicaformis (strain CCMP3155)</name>
    <dbReference type="NCBI Taxonomy" id="1169540"/>
    <lineage>
        <taxon>Eukaryota</taxon>
        <taxon>Sar</taxon>
        <taxon>Alveolata</taxon>
        <taxon>Colpodellida</taxon>
        <taxon>Vitrellaceae</taxon>
        <taxon>Vitrella</taxon>
    </lineage>
</organism>
<dbReference type="EMBL" id="CDMY01000947">
    <property type="protein sequence ID" value="CEM37667.1"/>
    <property type="molecule type" value="Genomic_DNA"/>
</dbReference>
<feature type="coiled-coil region" evidence="1">
    <location>
        <begin position="455"/>
        <end position="496"/>
    </location>
</feature>
<keyword evidence="3" id="KW-0732">Signal</keyword>
<accession>A0A0G4H216</accession>
<reference evidence="4 5" key="1">
    <citation type="submission" date="2014-11" db="EMBL/GenBank/DDBJ databases">
        <authorList>
            <person name="Zhu J."/>
            <person name="Qi W."/>
            <person name="Song R."/>
        </authorList>
    </citation>
    <scope>NUCLEOTIDE SEQUENCE [LARGE SCALE GENOMIC DNA]</scope>
</reference>
<evidence type="ECO:0000313" key="5">
    <source>
        <dbReference type="Proteomes" id="UP000041254"/>
    </source>
</evidence>
<evidence type="ECO:0008006" key="6">
    <source>
        <dbReference type="Google" id="ProtNLM"/>
    </source>
</evidence>
<dbReference type="InParanoid" id="A0A0G4H216"/>
<evidence type="ECO:0000313" key="4">
    <source>
        <dbReference type="EMBL" id="CEM37667.1"/>
    </source>
</evidence>
<dbReference type="Proteomes" id="UP000041254">
    <property type="component" value="Unassembled WGS sequence"/>
</dbReference>
<feature type="chain" id="PRO_5005190992" description="Kinesin motor domain-containing protein" evidence="3">
    <location>
        <begin position="17"/>
        <end position="770"/>
    </location>
</feature>